<dbReference type="EC" id="2.7.13.3" evidence="3"/>
<dbReference type="InterPro" id="IPR001789">
    <property type="entry name" value="Sig_transdc_resp-reg_receiver"/>
</dbReference>
<name>A0ABW5ZZG9_9BACT</name>
<evidence type="ECO:0000256" key="10">
    <source>
        <dbReference type="ARBA" id="ARBA00023012"/>
    </source>
</evidence>
<keyword evidence="4" id="KW-1003">Cell membrane</keyword>
<dbReference type="InterPro" id="IPR005467">
    <property type="entry name" value="His_kinase_dom"/>
</dbReference>
<dbReference type="InterPro" id="IPR036641">
    <property type="entry name" value="HPT_dom_sf"/>
</dbReference>
<keyword evidence="5 12" id="KW-0597">Phosphoprotein</keyword>
<evidence type="ECO:0000256" key="5">
    <source>
        <dbReference type="ARBA" id="ARBA00022553"/>
    </source>
</evidence>
<dbReference type="PROSITE" id="PS50109">
    <property type="entry name" value="HIS_KIN"/>
    <property type="match status" value="1"/>
</dbReference>
<evidence type="ECO:0000256" key="9">
    <source>
        <dbReference type="ARBA" id="ARBA00022989"/>
    </source>
</evidence>
<feature type="transmembrane region" description="Helical" evidence="13">
    <location>
        <begin position="7"/>
        <end position="28"/>
    </location>
</feature>
<keyword evidence="11 13" id="KW-0472">Membrane</keyword>
<accession>A0ABW5ZZG9</accession>
<evidence type="ECO:0000256" key="4">
    <source>
        <dbReference type="ARBA" id="ARBA00022475"/>
    </source>
</evidence>
<evidence type="ECO:0000256" key="3">
    <source>
        <dbReference type="ARBA" id="ARBA00012438"/>
    </source>
</evidence>
<evidence type="ECO:0000256" key="6">
    <source>
        <dbReference type="ARBA" id="ARBA00022692"/>
    </source>
</evidence>
<dbReference type="CDD" id="cd16922">
    <property type="entry name" value="HATPase_EvgS-ArcB-TorS-like"/>
    <property type="match status" value="1"/>
</dbReference>
<evidence type="ECO:0000259" key="15">
    <source>
        <dbReference type="PROSITE" id="PS50110"/>
    </source>
</evidence>
<protein>
    <recommendedName>
        <fullName evidence="3">histidine kinase</fullName>
        <ecNumber evidence="3">2.7.13.3</ecNumber>
    </recommendedName>
</protein>
<evidence type="ECO:0000259" key="14">
    <source>
        <dbReference type="PROSITE" id="PS50109"/>
    </source>
</evidence>
<evidence type="ECO:0000313" key="16">
    <source>
        <dbReference type="EMBL" id="MFD2918424.1"/>
    </source>
</evidence>
<feature type="domain" description="Histidine kinase" evidence="14">
    <location>
        <begin position="240"/>
        <end position="463"/>
    </location>
</feature>
<dbReference type="Gene3D" id="3.40.50.2300">
    <property type="match status" value="1"/>
</dbReference>
<dbReference type="PANTHER" id="PTHR45339:SF1">
    <property type="entry name" value="HYBRID SIGNAL TRANSDUCTION HISTIDINE KINASE J"/>
    <property type="match status" value="1"/>
</dbReference>
<dbReference type="InterPro" id="IPR011006">
    <property type="entry name" value="CheY-like_superfamily"/>
</dbReference>
<dbReference type="CDD" id="cd17546">
    <property type="entry name" value="REC_hyHK_CKI1_RcsC-like"/>
    <property type="match status" value="1"/>
</dbReference>
<dbReference type="RefSeq" id="WP_386094524.1">
    <property type="nucleotide sequence ID" value="NZ_JBHUOZ010000001.1"/>
</dbReference>
<dbReference type="PRINTS" id="PR00344">
    <property type="entry name" value="BCTRLSENSOR"/>
</dbReference>
<feature type="transmembrane region" description="Helical" evidence="13">
    <location>
        <begin position="186"/>
        <end position="207"/>
    </location>
</feature>
<keyword evidence="9 13" id="KW-1133">Transmembrane helix</keyword>
<evidence type="ECO:0000256" key="13">
    <source>
        <dbReference type="SAM" id="Phobius"/>
    </source>
</evidence>
<dbReference type="InterPro" id="IPR003594">
    <property type="entry name" value="HATPase_dom"/>
</dbReference>
<sequence>MKRFFKLFFPIVILALALMVLIFITQLFTNQANRALRYGNLKAVETFRINNRITELANLAFDLEKKLSSHNLTIDSARFNKLNDSLTILGYNSSALAKAAATPETKVFLNNMNSFIDRQVELSLSILTQSLQASRLNSRRSLIDSLRKMQLSDEIYVNCLEVQKRLDSELENTLRDNNAQASNLSLFNRLLAIAAIIAILVMTTIIIRRHSKQLQLISDFKAAQRAALRSTEVKDQFLANMSHELRTPLNALIGFGRLLSQTPLNETQKQYANVISSSSNNLLNIVNDVLDFSKIEAGKLRIEKRVFNIKQLLQDVALMFSASFKEKGIVYQSNVDEKIPEFIKTDAERLKQILINLIGNALKFTDKGTVTLGVSVVWDNDTERLMKLGFSVSDTGSGIPVDKTESIFKRFEQLEHATTRQHGGTGLGLTIVKSLVSLLGGNVSVYSEMGKGSVFSFSILADKLTPEEHEHVNLNEGNEYTQALADLSGYKLLAVEDNKTNQLLLSHILKKYKANVQYAENGEQALQVLQQQSFDLVLMDIQMPVMDGYVAIGHVRNDMLLDVPVIAMTAYVSADEKNKCLQNGFNGYLAKPLEEYTLITEIQKFLEPENKDLAAGTTNEEEEDYFLNLVGGDMETAKTFINEMLTQWEVDKKTMEMIYKEKEFHLLKPVLHSLRSTFSPLGASHPIYNTISQIDKHFASGNLNGGELKTFIRTIEGYNKDLIKTYLRD</sequence>
<comment type="catalytic activity">
    <reaction evidence="1">
        <text>ATP + protein L-histidine = ADP + protein N-phospho-L-histidine.</text>
        <dbReference type="EC" id="2.7.13.3"/>
    </reaction>
</comment>
<evidence type="ECO:0000256" key="2">
    <source>
        <dbReference type="ARBA" id="ARBA00004651"/>
    </source>
</evidence>
<dbReference type="Pfam" id="PF02518">
    <property type="entry name" value="HATPase_c"/>
    <property type="match status" value="1"/>
</dbReference>
<gene>
    <name evidence="16" type="ORF">ACFS6H_01805</name>
</gene>
<comment type="caution">
    <text evidence="16">The sequence shown here is derived from an EMBL/GenBank/DDBJ whole genome shotgun (WGS) entry which is preliminary data.</text>
</comment>
<dbReference type="SMART" id="SM00448">
    <property type="entry name" value="REC"/>
    <property type="match status" value="1"/>
</dbReference>
<dbReference type="Pfam" id="PF00072">
    <property type="entry name" value="Response_reg"/>
    <property type="match status" value="1"/>
</dbReference>
<evidence type="ECO:0000256" key="1">
    <source>
        <dbReference type="ARBA" id="ARBA00000085"/>
    </source>
</evidence>
<dbReference type="PROSITE" id="PS50110">
    <property type="entry name" value="RESPONSE_REGULATORY"/>
    <property type="match status" value="1"/>
</dbReference>
<dbReference type="GO" id="GO:0005524">
    <property type="term" value="F:ATP binding"/>
    <property type="evidence" value="ECO:0007669"/>
    <property type="project" value="UniProtKB-KW"/>
</dbReference>
<dbReference type="PANTHER" id="PTHR45339">
    <property type="entry name" value="HYBRID SIGNAL TRANSDUCTION HISTIDINE KINASE J"/>
    <property type="match status" value="1"/>
</dbReference>
<dbReference type="SUPFAM" id="SSF52172">
    <property type="entry name" value="CheY-like"/>
    <property type="match status" value="1"/>
</dbReference>
<dbReference type="Proteomes" id="UP001597511">
    <property type="component" value="Unassembled WGS sequence"/>
</dbReference>
<keyword evidence="7" id="KW-0547">Nucleotide-binding</keyword>
<dbReference type="Gene3D" id="3.30.565.10">
    <property type="entry name" value="Histidine kinase-like ATPase, C-terminal domain"/>
    <property type="match status" value="1"/>
</dbReference>
<keyword evidence="6 13" id="KW-0812">Transmembrane</keyword>
<dbReference type="SUPFAM" id="SSF55874">
    <property type="entry name" value="ATPase domain of HSP90 chaperone/DNA topoisomerase II/histidine kinase"/>
    <property type="match status" value="1"/>
</dbReference>
<keyword evidence="8 16" id="KW-0067">ATP-binding</keyword>
<dbReference type="InterPro" id="IPR036890">
    <property type="entry name" value="HATPase_C_sf"/>
</dbReference>
<organism evidence="16 17">
    <name type="scientific">Terrimonas rubra</name>
    <dbReference type="NCBI Taxonomy" id="1035890"/>
    <lineage>
        <taxon>Bacteria</taxon>
        <taxon>Pseudomonadati</taxon>
        <taxon>Bacteroidota</taxon>
        <taxon>Chitinophagia</taxon>
        <taxon>Chitinophagales</taxon>
        <taxon>Chitinophagaceae</taxon>
        <taxon>Terrimonas</taxon>
    </lineage>
</organism>
<dbReference type="EMBL" id="JBHUOZ010000001">
    <property type="protein sequence ID" value="MFD2918424.1"/>
    <property type="molecule type" value="Genomic_DNA"/>
</dbReference>
<evidence type="ECO:0000256" key="11">
    <source>
        <dbReference type="ARBA" id="ARBA00023136"/>
    </source>
</evidence>
<evidence type="ECO:0000313" key="17">
    <source>
        <dbReference type="Proteomes" id="UP001597511"/>
    </source>
</evidence>
<keyword evidence="10" id="KW-0902">Two-component regulatory system</keyword>
<feature type="modified residue" description="4-aspartylphosphate" evidence="12">
    <location>
        <position position="540"/>
    </location>
</feature>
<evidence type="ECO:0000256" key="12">
    <source>
        <dbReference type="PROSITE-ProRule" id="PRU00169"/>
    </source>
</evidence>
<evidence type="ECO:0000256" key="7">
    <source>
        <dbReference type="ARBA" id="ARBA00022741"/>
    </source>
</evidence>
<dbReference type="CDD" id="cd00082">
    <property type="entry name" value="HisKA"/>
    <property type="match status" value="1"/>
</dbReference>
<dbReference type="SMART" id="SM00388">
    <property type="entry name" value="HisKA"/>
    <property type="match status" value="1"/>
</dbReference>
<keyword evidence="17" id="KW-1185">Reference proteome</keyword>
<dbReference type="InterPro" id="IPR004358">
    <property type="entry name" value="Sig_transdc_His_kin-like_C"/>
</dbReference>
<dbReference type="SUPFAM" id="SSF47384">
    <property type="entry name" value="Homodimeric domain of signal transducing histidine kinase"/>
    <property type="match status" value="1"/>
</dbReference>
<dbReference type="InterPro" id="IPR003661">
    <property type="entry name" value="HisK_dim/P_dom"/>
</dbReference>
<reference evidence="17" key="1">
    <citation type="journal article" date="2019" name="Int. J. Syst. Evol. Microbiol.">
        <title>The Global Catalogue of Microorganisms (GCM) 10K type strain sequencing project: providing services to taxonomists for standard genome sequencing and annotation.</title>
        <authorList>
            <consortium name="The Broad Institute Genomics Platform"/>
            <consortium name="The Broad Institute Genome Sequencing Center for Infectious Disease"/>
            <person name="Wu L."/>
            <person name="Ma J."/>
        </authorList>
    </citation>
    <scope>NUCLEOTIDE SEQUENCE [LARGE SCALE GENOMIC DNA]</scope>
    <source>
        <strain evidence="17">KCTC 23299</strain>
    </source>
</reference>
<feature type="domain" description="Response regulatory" evidence="15">
    <location>
        <begin position="491"/>
        <end position="606"/>
    </location>
</feature>
<proteinExistence type="predicted"/>
<dbReference type="SMART" id="SM00387">
    <property type="entry name" value="HATPase_c"/>
    <property type="match status" value="1"/>
</dbReference>
<dbReference type="SUPFAM" id="SSF47226">
    <property type="entry name" value="Histidine-containing phosphotransfer domain, HPT domain"/>
    <property type="match status" value="1"/>
</dbReference>
<dbReference type="InterPro" id="IPR036097">
    <property type="entry name" value="HisK_dim/P_sf"/>
</dbReference>
<evidence type="ECO:0000256" key="8">
    <source>
        <dbReference type="ARBA" id="ARBA00022840"/>
    </source>
</evidence>
<dbReference type="Pfam" id="PF00512">
    <property type="entry name" value="HisKA"/>
    <property type="match status" value="1"/>
</dbReference>
<comment type="subcellular location">
    <subcellularLocation>
        <location evidence="2">Cell membrane</location>
        <topology evidence="2">Multi-pass membrane protein</topology>
    </subcellularLocation>
</comment>
<dbReference type="Gene3D" id="1.10.287.130">
    <property type="match status" value="1"/>
</dbReference>